<sequence>MMKTLLPHLIALSCCLSFSSCAIFTKAPLSYLEAKPYSAIHSSSQFPVRVVSIDGSLQFSMPVQIAPGERSLVLEAMPSNSARHTIQKSIHLKIAPCTGYFLLAQRDSVMQADWQLKIDSTEMVAACDPIEEVKKASQY</sequence>
<feature type="chain" id="PRO_5046303244" description="Lipoprotein" evidence="1">
    <location>
        <begin position="23"/>
        <end position="139"/>
    </location>
</feature>
<keyword evidence="3" id="KW-1185">Reference proteome</keyword>
<dbReference type="PROSITE" id="PS51257">
    <property type="entry name" value="PROKAR_LIPOPROTEIN"/>
    <property type="match status" value="1"/>
</dbReference>
<name>A0ABQ2XG69_9BURK</name>
<comment type="caution">
    <text evidence="2">The sequence shown here is derived from an EMBL/GenBank/DDBJ whole genome shotgun (WGS) entry which is preliminary data.</text>
</comment>
<dbReference type="Proteomes" id="UP000620127">
    <property type="component" value="Unassembled WGS sequence"/>
</dbReference>
<gene>
    <name evidence="2" type="ORF">GCM10011282_21560</name>
</gene>
<reference evidence="3" key="1">
    <citation type="journal article" date="2019" name="Int. J. Syst. Evol. Microbiol.">
        <title>The Global Catalogue of Microorganisms (GCM) 10K type strain sequencing project: providing services to taxonomists for standard genome sequencing and annotation.</title>
        <authorList>
            <consortium name="The Broad Institute Genomics Platform"/>
            <consortium name="The Broad Institute Genome Sequencing Center for Infectious Disease"/>
            <person name="Wu L."/>
            <person name="Ma J."/>
        </authorList>
    </citation>
    <scope>NUCLEOTIDE SEQUENCE [LARGE SCALE GENOMIC DNA]</scope>
    <source>
        <strain evidence="3">KCTC 23916</strain>
    </source>
</reference>
<dbReference type="EMBL" id="BMYT01000003">
    <property type="protein sequence ID" value="GGX14911.1"/>
    <property type="molecule type" value="Genomic_DNA"/>
</dbReference>
<feature type="signal peptide" evidence="1">
    <location>
        <begin position="1"/>
        <end position="22"/>
    </location>
</feature>
<accession>A0ABQ2XG69</accession>
<evidence type="ECO:0008006" key="4">
    <source>
        <dbReference type="Google" id="ProtNLM"/>
    </source>
</evidence>
<evidence type="ECO:0000256" key="1">
    <source>
        <dbReference type="SAM" id="SignalP"/>
    </source>
</evidence>
<evidence type="ECO:0000313" key="2">
    <source>
        <dbReference type="EMBL" id="GGX14911.1"/>
    </source>
</evidence>
<keyword evidence="1" id="KW-0732">Signal</keyword>
<dbReference type="RefSeq" id="WP_189346124.1">
    <property type="nucleotide sequence ID" value="NZ_BMYT01000003.1"/>
</dbReference>
<organism evidence="2 3">
    <name type="scientific">Undibacterium macrobrachii</name>
    <dbReference type="NCBI Taxonomy" id="1119058"/>
    <lineage>
        <taxon>Bacteria</taxon>
        <taxon>Pseudomonadati</taxon>
        <taxon>Pseudomonadota</taxon>
        <taxon>Betaproteobacteria</taxon>
        <taxon>Burkholderiales</taxon>
        <taxon>Oxalobacteraceae</taxon>
        <taxon>Undibacterium</taxon>
    </lineage>
</organism>
<protein>
    <recommendedName>
        <fullName evidence="4">Lipoprotein</fullName>
    </recommendedName>
</protein>
<evidence type="ECO:0000313" key="3">
    <source>
        <dbReference type="Proteomes" id="UP000620127"/>
    </source>
</evidence>
<proteinExistence type="predicted"/>